<reference evidence="2" key="1">
    <citation type="journal article" date="2013" name="Genome Res.">
        <title>A second-generation assembly of the Drosophila simulans genome provides new insights into patterns of lineage-specific divergence.</title>
        <authorList>
            <person name="Hu T.T."/>
            <person name="Eisen M.B."/>
            <person name="Thornton K.R."/>
            <person name="Andolfatto P."/>
        </authorList>
    </citation>
    <scope>NUCLEOTIDE SEQUENCE [LARGE SCALE GENOMIC DNA]</scope>
    <source>
        <strain evidence="2">W501</strain>
    </source>
</reference>
<dbReference type="Pfam" id="PF06313">
    <property type="entry name" value="ACP53EA"/>
    <property type="match status" value="1"/>
</dbReference>
<evidence type="ECO:0000256" key="1">
    <source>
        <dbReference type="SAM" id="SignalP"/>
    </source>
</evidence>
<sequence>MAHKVGSKVAGKRTPMHLIKIALLLSFLALCQKSQVQAAISSELDHYLRCLEVVTDAGALMIENSITAISLLSDCVDFQPKLKLTGSILRFIRVAHQFGKKAIYDRPECLVQTFTTGVGLIRPIIAKFDSLRCFDE</sequence>
<dbReference type="Bgee" id="FBgn0069522">
    <property type="expression patterns" value="Expressed in male reproductive system and 2 other cell types or tissues"/>
</dbReference>
<dbReference type="OrthoDB" id="7832762at2759"/>
<accession>A0A0J9REH6</accession>
<name>A0A0J9REH6_DROSI</name>
<reference evidence="2" key="2">
    <citation type="submission" date="2014-06" db="EMBL/GenBank/DDBJ databases">
        <authorList>
            <person name="Hu T."/>
            <person name="Eisen M.B."/>
            <person name="Thornton K.R."/>
            <person name="Andolfatto P."/>
        </authorList>
    </citation>
    <scope>NUCLEOTIDE SEQUENCE</scope>
    <source>
        <strain evidence="2">W501</strain>
    </source>
</reference>
<dbReference type="AlphaFoldDB" id="A0A0J9REH6"/>
<dbReference type="Proteomes" id="UP000035880">
    <property type="component" value="Chromosome 2R"/>
</dbReference>
<feature type="signal peptide" evidence="1">
    <location>
        <begin position="1"/>
        <end position="38"/>
    </location>
</feature>
<evidence type="ECO:0000313" key="2">
    <source>
        <dbReference type="EMBL" id="KMY94331.1"/>
    </source>
</evidence>
<organism evidence="2">
    <name type="scientific">Drosophila simulans</name>
    <name type="common">Fruit fly</name>
    <dbReference type="NCBI Taxonomy" id="7240"/>
    <lineage>
        <taxon>Eukaryota</taxon>
        <taxon>Metazoa</taxon>
        <taxon>Ecdysozoa</taxon>
        <taxon>Arthropoda</taxon>
        <taxon>Hexapoda</taxon>
        <taxon>Insecta</taxon>
        <taxon>Pterygota</taxon>
        <taxon>Neoptera</taxon>
        <taxon>Endopterygota</taxon>
        <taxon>Diptera</taxon>
        <taxon>Brachycera</taxon>
        <taxon>Muscomorpha</taxon>
        <taxon>Ephydroidea</taxon>
        <taxon>Drosophilidae</taxon>
        <taxon>Drosophila</taxon>
        <taxon>Sophophora</taxon>
    </lineage>
</organism>
<gene>
    <name evidence="2" type="primary">Dsim\Acp53C14a</name>
    <name evidence="2" type="ORF">Dsimw501_GD25520</name>
</gene>
<dbReference type="KEGG" id="dsi:Dsimw501_GD25520"/>
<feature type="chain" id="PRO_5005321331" evidence="1">
    <location>
        <begin position="39"/>
        <end position="136"/>
    </location>
</feature>
<dbReference type="EMBL" id="CM002911">
    <property type="protein sequence ID" value="KMY94331.1"/>
    <property type="molecule type" value="Genomic_DNA"/>
</dbReference>
<protein>
    <submittedName>
        <fullName evidence="2">Acp53C14a</fullName>
    </submittedName>
</protein>
<proteinExistence type="predicted"/>
<dbReference type="InterPro" id="IPR009392">
    <property type="entry name" value="ACP53EA"/>
</dbReference>
<reference evidence="2" key="3">
    <citation type="submission" date="2015-04" db="EMBL/GenBank/DDBJ databases">
        <authorList>
            <consortium name="FlyBase"/>
        </authorList>
    </citation>
    <scope>NUCLEOTIDE SEQUENCE</scope>
    <source>
        <strain evidence="2">W501</strain>
    </source>
</reference>
<keyword evidence="1" id="KW-0732">Signal</keyword>